<gene>
    <name evidence="2" type="ORF">Tci_663533</name>
</gene>
<accession>A0A699KJC2</accession>
<name>A0A699KJC2_TANCI</name>
<comment type="caution">
    <text evidence="2">The sequence shown here is derived from an EMBL/GenBank/DDBJ whole genome shotgun (WGS) entry which is preliminary data.</text>
</comment>
<evidence type="ECO:0000313" key="2">
    <source>
        <dbReference type="EMBL" id="GFA91561.1"/>
    </source>
</evidence>
<feature type="region of interest" description="Disordered" evidence="1">
    <location>
        <begin position="189"/>
        <end position="210"/>
    </location>
</feature>
<protein>
    <submittedName>
        <fullName evidence="2">Uncharacterized protein</fullName>
    </submittedName>
</protein>
<feature type="non-terminal residue" evidence="2">
    <location>
        <position position="1"/>
    </location>
</feature>
<dbReference type="AlphaFoldDB" id="A0A699KJC2"/>
<proteinExistence type="predicted"/>
<dbReference type="EMBL" id="BKCJ010513446">
    <property type="protein sequence ID" value="GFA91561.1"/>
    <property type="molecule type" value="Genomic_DNA"/>
</dbReference>
<evidence type="ECO:0000256" key="1">
    <source>
        <dbReference type="SAM" id="MobiDB-lite"/>
    </source>
</evidence>
<sequence length="275" mass="31089">LFSSAEVPEVYMHQFWNTIKKLKDTDAHWFKLDKKKFLIDTEVFREILQICPDSSTKISLNLLPKKKWFNSSRSSVTLASVICYLQSTQIKCTSPGEHLLLSSTDKTISTRNMINLHTVRDDTLLGTLKFVSKTQDYQQYEALIPKEMINQDIKDSKAYKTYLAFATGQGTLKKAKKLKKIASPSKKLSPFLEEEPAKKPKRAKKPAKNSTIMPTAGVFIKDTPGVSVSKKKAPAKVDRGKGMDLFSKAALLEDAQLSPQKKKARYSHASCKWLR</sequence>
<reference evidence="2" key="1">
    <citation type="journal article" date="2019" name="Sci. Rep.">
        <title>Draft genome of Tanacetum cinerariifolium, the natural source of mosquito coil.</title>
        <authorList>
            <person name="Yamashiro T."/>
            <person name="Shiraishi A."/>
            <person name="Satake H."/>
            <person name="Nakayama K."/>
        </authorList>
    </citation>
    <scope>NUCLEOTIDE SEQUENCE</scope>
</reference>
<organism evidence="2">
    <name type="scientific">Tanacetum cinerariifolium</name>
    <name type="common">Dalmatian daisy</name>
    <name type="synonym">Chrysanthemum cinerariifolium</name>
    <dbReference type="NCBI Taxonomy" id="118510"/>
    <lineage>
        <taxon>Eukaryota</taxon>
        <taxon>Viridiplantae</taxon>
        <taxon>Streptophyta</taxon>
        <taxon>Embryophyta</taxon>
        <taxon>Tracheophyta</taxon>
        <taxon>Spermatophyta</taxon>
        <taxon>Magnoliopsida</taxon>
        <taxon>eudicotyledons</taxon>
        <taxon>Gunneridae</taxon>
        <taxon>Pentapetalae</taxon>
        <taxon>asterids</taxon>
        <taxon>campanulids</taxon>
        <taxon>Asterales</taxon>
        <taxon>Asteraceae</taxon>
        <taxon>Asteroideae</taxon>
        <taxon>Anthemideae</taxon>
        <taxon>Anthemidinae</taxon>
        <taxon>Tanacetum</taxon>
    </lineage>
</organism>